<dbReference type="EMBL" id="PQFF01000176">
    <property type="protein sequence ID" value="RHZ77060.1"/>
    <property type="molecule type" value="Genomic_DNA"/>
</dbReference>
<dbReference type="AlphaFoldDB" id="A0A397IWQ2"/>
<organism evidence="1 2">
    <name type="scientific">Diversispora epigaea</name>
    <dbReference type="NCBI Taxonomy" id="1348612"/>
    <lineage>
        <taxon>Eukaryota</taxon>
        <taxon>Fungi</taxon>
        <taxon>Fungi incertae sedis</taxon>
        <taxon>Mucoromycota</taxon>
        <taxon>Glomeromycotina</taxon>
        <taxon>Glomeromycetes</taxon>
        <taxon>Diversisporales</taxon>
        <taxon>Diversisporaceae</taxon>
        <taxon>Diversispora</taxon>
    </lineage>
</organism>
<comment type="caution">
    <text evidence="1">The sequence shown here is derived from an EMBL/GenBank/DDBJ whole genome shotgun (WGS) entry which is preliminary data.</text>
</comment>
<proteinExistence type="predicted"/>
<gene>
    <name evidence="1" type="ORF">Glove_186g145</name>
</gene>
<dbReference type="Proteomes" id="UP000266861">
    <property type="component" value="Unassembled WGS sequence"/>
</dbReference>
<protein>
    <submittedName>
        <fullName evidence="1">Uncharacterized protein</fullName>
    </submittedName>
</protein>
<keyword evidence="2" id="KW-1185">Reference proteome</keyword>
<accession>A0A397IWQ2</accession>
<evidence type="ECO:0000313" key="1">
    <source>
        <dbReference type="EMBL" id="RHZ77060.1"/>
    </source>
</evidence>
<reference evidence="1 2" key="1">
    <citation type="submission" date="2018-08" db="EMBL/GenBank/DDBJ databases">
        <title>Genome and evolution of the arbuscular mycorrhizal fungus Diversispora epigaea (formerly Glomus versiforme) and its bacterial endosymbionts.</title>
        <authorList>
            <person name="Sun X."/>
            <person name="Fei Z."/>
            <person name="Harrison M."/>
        </authorList>
    </citation>
    <scope>NUCLEOTIDE SEQUENCE [LARGE SCALE GENOMIC DNA]</scope>
    <source>
        <strain evidence="1 2">IT104</strain>
    </source>
</reference>
<evidence type="ECO:0000313" key="2">
    <source>
        <dbReference type="Proteomes" id="UP000266861"/>
    </source>
</evidence>
<sequence>MTTPFFGHYCYCSGKLIVNPTIIVPEIQFTTQELEPVTNLQSQYKTNDPEFAQKLHTVLNPTIIVPEIQFTTQELEPVTNLQSQYKTNDPEFAQKLHTVRQYVLNIMKKH</sequence>
<name>A0A397IWQ2_9GLOM</name>